<dbReference type="GeneID" id="5710025"/>
<dbReference type="SUPFAM" id="SSF51695">
    <property type="entry name" value="PLC-like phosphodiesterases"/>
    <property type="match status" value="1"/>
</dbReference>
<accession>A8MCE1</accession>
<dbReference type="RefSeq" id="WP_012185667.1">
    <property type="nucleotide sequence ID" value="NC_009954.1"/>
</dbReference>
<dbReference type="EMBL" id="CP000852">
    <property type="protein sequence ID" value="ABW01447.1"/>
    <property type="molecule type" value="Genomic_DNA"/>
</dbReference>
<name>A8MCE1_CALMQ</name>
<dbReference type="AlphaFoldDB" id="A8MCE1"/>
<dbReference type="GO" id="GO:0008889">
    <property type="term" value="F:glycerophosphodiester phosphodiesterase activity"/>
    <property type="evidence" value="ECO:0007669"/>
    <property type="project" value="UniProtKB-EC"/>
</dbReference>
<evidence type="ECO:0000313" key="3">
    <source>
        <dbReference type="Proteomes" id="UP000001137"/>
    </source>
</evidence>
<protein>
    <submittedName>
        <fullName evidence="2">Glycerophosphodiester phosphodiesterase</fullName>
        <ecNumber evidence="2">3.1.4.46</ecNumber>
    </submittedName>
</protein>
<keyword evidence="3" id="KW-1185">Reference proteome</keyword>
<dbReference type="PANTHER" id="PTHR46211:SF14">
    <property type="entry name" value="GLYCEROPHOSPHODIESTER PHOSPHODIESTERASE"/>
    <property type="match status" value="1"/>
</dbReference>
<dbReference type="OrthoDB" id="19020at2157"/>
<dbReference type="KEGG" id="cma:Cmaq_0606"/>
<proteinExistence type="predicted"/>
<reference evidence="2 3" key="1">
    <citation type="submission" date="2007-10" db="EMBL/GenBank/DDBJ databases">
        <title>Complete sequence of Caldivirga maquilingensis IC-167.</title>
        <authorList>
            <consortium name="US DOE Joint Genome Institute"/>
            <person name="Copeland A."/>
            <person name="Lucas S."/>
            <person name="Lapidus A."/>
            <person name="Barry K."/>
            <person name="Glavina del Rio T."/>
            <person name="Dalin E."/>
            <person name="Tice H."/>
            <person name="Pitluck S."/>
            <person name="Saunders E."/>
            <person name="Brettin T."/>
            <person name="Bruce D."/>
            <person name="Detter J.C."/>
            <person name="Han C."/>
            <person name="Schmutz J."/>
            <person name="Larimer F."/>
            <person name="Land M."/>
            <person name="Hauser L."/>
            <person name="Kyrpides N."/>
            <person name="Ivanova N."/>
            <person name="Biddle J.F."/>
            <person name="Zhang Z."/>
            <person name="Fitz-Gibbon S.T."/>
            <person name="Lowe T.M."/>
            <person name="Saltikov C."/>
            <person name="House C.H."/>
            <person name="Richardson P."/>
        </authorList>
    </citation>
    <scope>NUCLEOTIDE SEQUENCE [LARGE SCALE GENOMIC DNA]</scope>
    <source>
        <strain evidence="3">ATCC 700844 / DSM 13496 / JCM 10307 / IC-167</strain>
    </source>
</reference>
<dbReference type="PROSITE" id="PS50007">
    <property type="entry name" value="PIPLC_X_DOMAIN"/>
    <property type="match status" value="1"/>
</dbReference>
<feature type="domain" description="GP-PDE" evidence="1">
    <location>
        <begin position="2"/>
        <end position="235"/>
    </location>
</feature>
<organism evidence="2 3">
    <name type="scientific">Caldivirga maquilingensis (strain ATCC 700844 / DSM 13496 / JCM 10307 / IC-167)</name>
    <dbReference type="NCBI Taxonomy" id="397948"/>
    <lineage>
        <taxon>Archaea</taxon>
        <taxon>Thermoproteota</taxon>
        <taxon>Thermoprotei</taxon>
        <taxon>Thermoproteales</taxon>
        <taxon>Thermoproteaceae</taxon>
        <taxon>Caldivirga</taxon>
    </lineage>
</organism>
<dbReference type="eggNOG" id="arCOG00701">
    <property type="taxonomic scope" value="Archaea"/>
</dbReference>
<dbReference type="Gene3D" id="3.20.20.190">
    <property type="entry name" value="Phosphatidylinositol (PI) phosphodiesterase"/>
    <property type="match status" value="1"/>
</dbReference>
<dbReference type="PROSITE" id="PS51704">
    <property type="entry name" value="GP_PDE"/>
    <property type="match status" value="1"/>
</dbReference>
<dbReference type="InterPro" id="IPR017946">
    <property type="entry name" value="PLC-like_Pdiesterase_TIM-brl"/>
</dbReference>
<dbReference type="GO" id="GO:0006629">
    <property type="term" value="P:lipid metabolic process"/>
    <property type="evidence" value="ECO:0007669"/>
    <property type="project" value="InterPro"/>
</dbReference>
<keyword evidence="2" id="KW-0378">Hydrolase</keyword>
<dbReference type="PANTHER" id="PTHR46211">
    <property type="entry name" value="GLYCEROPHOSPHORYL DIESTER PHOSPHODIESTERASE"/>
    <property type="match status" value="1"/>
</dbReference>
<gene>
    <name evidence="2" type="ordered locus">Cmaq_0606</name>
</gene>
<dbReference type="InterPro" id="IPR030395">
    <property type="entry name" value="GP_PDE_dom"/>
</dbReference>
<evidence type="ECO:0000259" key="1">
    <source>
        <dbReference type="PROSITE" id="PS51704"/>
    </source>
</evidence>
<evidence type="ECO:0000313" key="2">
    <source>
        <dbReference type="EMBL" id="ABW01447.1"/>
    </source>
</evidence>
<dbReference type="Pfam" id="PF03009">
    <property type="entry name" value="GDPD"/>
    <property type="match status" value="1"/>
</dbReference>
<dbReference type="Proteomes" id="UP000001137">
    <property type="component" value="Chromosome"/>
</dbReference>
<dbReference type="HOGENOM" id="CLU_030006_3_5_2"/>
<sequence>MVLIIGHRGARCCAPENTIPSFKMAIEAGVDGIELDVHMTKDGEPVVIHDDTLDRTTTGSGYVKDHTTNELRNLDAGVKFDAKWRGVRIPTLDEVLKELGNKTSFVIELKHGSDVYPGIEEKVLNLVRKYNVRAKIVSFDFDALERVRQLDDSVELGLIFVGKARWFIDAARKLKAQWLQAEYTLINESDVNIAHESGLKIGAWTVNDVNIAVKLTRMGVDEVTTDNPSLIIGSLKYHK</sequence>
<dbReference type="EC" id="3.1.4.46" evidence="2"/>
<dbReference type="STRING" id="397948.Cmaq_0606"/>